<keyword evidence="2" id="KW-1185">Reference proteome</keyword>
<sequence>MFVPTTKMKTPKLQGIHHTEFETFQPMIEGDLNTTIQHIIKGKANLQENLQEISESSSSP</sequence>
<accession>A0A8T1N5G7</accession>
<organism evidence="1 2">
    <name type="scientific">Carya illinoinensis</name>
    <name type="common">Pecan</name>
    <dbReference type="NCBI Taxonomy" id="32201"/>
    <lineage>
        <taxon>Eukaryota</taxon>
        <taxon>Viridiplantae</taxon>
        <taxon>Streptophyta</taxon>
        <taxon>Embryophyta</taxon>
        <taxon>Tracheophyta</taxon>
        <taxon>Spermatophyta</taxon>
        <taxon>Magnoliopsida</taxon>
        <taxon>eudicotyledons</taxon>
        <taxon>Gunneridae</taxon>
        <taxon>Pentapetalae</taxon>
        <taxon>rosids</taxon>
        <taxon>fabids</taxon>
        <taxon>Fagales</taxon>
        <taxon>Juglandaceae</taxon>
        <taxon>Carya</taxon>
    </lineage>
</organism>
<evidence type="ECO:0000313" key="2">
    <source>
        <dbReference type="Proteomes" id="UP000811609"/>
    </source>
</evidence>
<evidence type="ECO:0000313" key="1">
    <source>
        <dbReference type="EMBL" id="KAG6624234.1"/>
    </source>
</evidence>
<dbReference type="AlphaFoldDB" id="A0A8T1N5G7"/>
<gene>
    <name evidence="1" type="ORF">CIPAW_16G011900</name>
</gene>
<dbReference type="Proteomes" id="UP000811609">
    <property type="component" value="Chromosome 16"/>
</dbReference>
<protein>
    <submittedName>
        <fullName evidence="1">Uncharacterized protein</fullName>
    </submittedName>
</protein>
<reference evidence="1" key="1">
    <citation type="submission" date="2020-12" db="EMBL/GenBank/DDBJ databases">
        <title>WGS assembly of Carya illinoinensis cv. Pawnee.</title>
        <authorList>
            <person name="Platts A."/>
            <person name="Shu S."/>
            <person name="Wright S."/>
            <person name="Barry K."/>
            <person name="Edger P."/>
            <person name="Pires J.C."/>
            <person name="Schmutz J."/>
        </authorList>
    </citation>
    <scope>NUCLEOTIDE SEQUENCE</scope>
    <source>
        <tissue evidence="1">Leaf</tissue>
    </source>
</reference>
<name>A0A8T1N5G7_CARIL</name>
<comment type="caution">
    <text evidence="1">The sequence shown here is derived from an EMBL/GenBank/DDBJ whole genome shotgun (WGS) entry which is preliminary data.</text>
</comment>
<proteinExistence type="predicted"/>
<dbReference type="EMBL" id="CM031824">
    <property type="protein sequence ID" value="KAG6624234.1"/>
    <property type="molecule type" value="Genomic_DNA"/>
</dbReference>